<reference evidence="1" key="1">
    <citation type="submission" date="2019-08" db="EMBL/GenBank/DDBJ databases">
        <authorList>
            <person name="Kucharzyk K."/>
            <person name="Murdoch R.W."/>
            <person name="Higgins S."/>
            <person name="Loffler F."/>
        </authorList>
    </citation>
    <scope>NUCLEOTIDE SEQUENCE</scope>
</reference>
<comment type="caution">
    <text evidence="1">The sequence shown here is derived from an EMBL/GenBank/DDBJ whole genome shotgun (WGS) entry which is preliminary data.</text>
</comment>
<proteinExistence type="predicted"/>
<accession>A0A644TM18</accession>
<sequence length="154" mass="17466">MKKISFIVVLLLAALCLFAAPVVFANHDEGKNLPYFTRMPNYYVSDNEDRIFDEYAFSTNEGIKKVEGKKFRVTYAMNDGVVPSSQLHIVRYYGNQVKALGGTTLFDSEDVDDKAGRVATFTLIKDKKELWFEVNPYNDGEGFVLTIIEKEITS</sequence>
<name>A0A644TM18_9ZZZZ</name>
<gene>
    <name evidence="1" type="ORF">SDC9_13710</name>
</gene>
<dbReference type="AlphaFoldDB" id="A0A644TM18"/>
<dbReference type="EMBL" id="VSSQ01000039">
    <property type="protein sequence ID" value="MPL68006.1"/>
    <property type="molecule type" value="Genomic_DNA"/>
</dbReference>
<organism evidence="1">
    <name type="scientific">bioreactor metagenome</name>
    <dbReference type="NCBI Taxonomy" id="1076179"/>
    <lineage>
        <taxon>unclassified sequences</taxon>
        <taxon>metagenomes</taxon>
        <taxon>ecological metagenomes</taxon>
    </lineage>
</organism>
<evidence type="ECO:0000313" key="1">
    <source>
        <dbReference type="EMBL" id="MPL68006.1"/>
    </source>
</evidence>
<protein>
    <submittedName>
        <fullName evidence="1">Uncharacterized protein</fullName>
    </submittedName>
</protein>